<organism evidence="1 2">
    <name type="scientific">Haloarcula rubra</name>
    <dbReference type="NCBI Taxonomy" id="2487747"/>
    <lineage>
        <taxon>Archaea</taxon>
        <taxon>Methanobacteriati</taxon>
        <taxon>Methanobacteriota</taxon>
        <taxon>Stenosarchaea group</taxon>
        <taxon>Halobacteria</taxon>
        <taxon>Halobacteriales</taxon>
        <taxon>Haloarculaceae</taxon>
        <taxon>Haloarcula</taxon>
    </lineage>
</organism>
<evidence type="ECO:0000313" key="2">
    <source>
        <dbReference type="Proteomes" id="UP001430377"/>
    </source>
</evidence>
<dbReference type="Gene3D" id="3.40.50.300">
    <property type="entry name" value="P-loop containing nucleotide triphosphate hydrolases"/>
    <property type="match status" value="1"/>
</dbReference>
<comment type="caution">
    <text evidence="1">The sequence shown here is derived from an EMBL/GenBank/DDBJ whole genome shotgun (WGS) entry which is preliminary data.</text>
</comment>
<evidence type="ECO:0000313" key="1">
    <source>
        <dbReference type="EMBL" id="MBX0324110.1"/>
    </source>
</evidence>
<gene>
    <name evidence="1" type="ORF">EGH21_13815</name>
</gene>
<accession>A0AAW4PU94</accession>
<protein>
    <submittedName>
        <fullName evidence="1">AAA family ATPase</fullName>
    </submittedName>
</protein>
<proteinExistence type="predicted"/>
<keyword evidence="2" id="KW-1185">Reference proteome</keyword>
<dbReference type="InterPro" id="IPR027417">
    <property type="entry name" value="P-loop_NTPase"/>
</dbReference>
<dbReference type="PANTHER" id="PTHR41930:SF1">
    <property type="entry name" value="DEPHOSPHO-COA KINASE"/>
    <property type="match status" value="1"/>
</dbReference>
<dbReference type="AlphaFoldDB" id="A0AAW4PU94"/>
<reference evidence="1 2" key="1">
    <citation type="submission" date="2021-06" db="EMBL/GenBank/DDBJ databases">
        <title>Halomicroarcula sp. a new haloarchaeum isolated from saline soil.</title>
        <authorList>
            <person name="Duran-Viseras A."/>
            <person name="Sanchez-Porro C."/>
            <person name="Ventosa A."/>
        </authorList>
    </citation>
    <scope>NUCLEOTIDE SEQUENCE [LARGE SCALE GENOMIC DNA]</scope>
    <source>
        <strain evidence="1 2">F13</strain>
    </source>
</reference>
<dbReference type="SUPFAM" id="SSF52540">
    <property type="entry name" value="P-loop containing nucleoside triphosphate hydrolases"/>
    <property type="match status" value="1"/>
</dbReference>
<dbReference type="Pfam" id="PF13207">
    <property type="entry name" value="AAA_17"/>
    <property type="match status" value="1"/>
</dbReference>
<sequence length="187" mass="19992">MTVIGIVGLPGSGKSEAANVAADMGVPVVTMGDVIREECRERGLDPATHHGEVAKALREENGPGAIAERSLPVIERERADSDTVLVDGIRSDVEVDAFRDAFGESFLLVKVDAPFELRAQRLDLRGRDAGGDDGGESLAARDERELGFGMGEAMDMADLELDNTESLAAFQRKVRTLLRDGPEAVDS</sequence>
<dbReference type="RefSeq" id="WP_220619072.1">
    <property type="nucleotide sequence ID" value="NZ_RKLR01000005.1"/>
</dbReference>
<name>A0AAW4PU94_9EURY</name>
<dbReference type="EMBL" id="RKLR01000005">
    <property type="protein sequence ID" value="MBX0324110.1"/>
    <property type="molecule type" value="Genomic_DNA"/>
</dbReference>
<dbReference type="Proteomes" id="UP001430377">
    <property type="component" value="Unassembled WGS sequence"/>
</dbReference>
<dbReference type="PANTHER" id="PTHR41930">
    <property type="entry name" value="UPF0200 PROTEIN MJ1399"/>
    <property type="match status" value="1"/>
</dbReference>